<accession>A0AAD3XFH9</accession>
<reference evidence="10" key="1">
    <citation type="submission" date="2023-05" db="EMBL/GenBank/DDBJ databases">
        <title>Nepenthes gracilis genome sequencing.</title>
        <authorList>
            <person name="Fukushima K."/>
        </authorList>
    </citation>
    <scope>NUCLEOTIDE SEQUENCE</scope>
    <source>
        <strain evidence="10">SING2019-196</strain>
    </source>
</reference>
<feature type="region of interest" description="Disordered" evidence="5">
    <location>
        <begin position="776"/>
        <end position="869"/>
    </location>
</feature>
<keyword evidence="2 4" id="KW-0863">Zinc-finger</keyword>
<dbReference type="SMART" id="SM00444">
    <property type="entry name" value="GYF"/>
    <property type="match status" value="1"/>
</dbReference>
<feature type="domain" description="GYF" evidence="7">
    <location>
        <begin position="659"/>
        <end position="713"/>
    </location>
</feature>
<dbReference type="SUPFAM" id="SSF90229">
    <property type="entry name" value="CCCH zinc finger"/>
    <property type="match status" value="1"/>
</dbReference>
<evidence type="ECO:0000313" key="10">
    <source>
        <dbReference type="EMBL" id="GMH02790.1"/>
    </source>
</evidence>
<dbReference type="Pfam" id="PF02213">
    <property type="entry name" value="GYF"/>
    <property type="match status" value="1"/>
</dbReference>
<dbReference type="InterPro" id="IPR058668">
    <property type="entry name" value="NERD_dom"/>
</dbReference>
<evidence type="ECO:0000256" key="1">
    <source>
        <dbReference type="ARBA" id="ARBA00022723"/>
    </source>
</evidence>
<comment type="caution">
    <text evidence="10">The sequence shown here is derived from an EMBL/GenBank/DDBJ whole genome shotgun (WGS) entry which is preliminary data.</text>
</comment>
<dbReference type="SMART" id="SM00719">
    <property type="entry name" value="Plus3"/>
    <property type="match status" value="1"/>
</dbReference>
<evidence type="ECO:0000256" key="5">
    <source>
        <dbReference type="SAM" id="MobiDB-lite"/>
    </source>
</evidence>
<dbReference type="InterPro" id="IPR003169">
    <property type="entry name" value="GYF"/>
</dbReference>
<evidence type="ECO:0000259" key="8">
    <source>
        <dbReference type="PROSITE" id="PS51360"/>
    </source>
</evidence>
<dbReference type="CDD" id="cd00072">
    <property type="entry name" value="GYF"/>
    <property type="match status" value="1"/>
</dbReference>
<dbReference type="SUPFAM" id="SSF47592">
    <property type="entry name" value="SWIB/MDM2 domain"/>
    <property type="match status" value="1"/>
</dbReference>
<keyword evidence="1 4" id="KW-0479">Metal-binding</keyword>
<evidence type="ECO:0000259" key="6">
    <source>
        <dbReference type="PROSITE" id="PS50103"/>
    </source>
</evidence>
<feature type="compositionally biased region" description="Polar residues" evidence="5">
    <location>
        <begin position="1089"/>
        <end position="1103"/>
    </location>
</feature>
<dbReference type="InterPro" id="IPR000571">
    <property type="entry name" value="Znf_CCCH"/>
</dbReference>
<feature type="domain" description="DM2" evidence="9">
    <location>
        <begin position="170"/>
        <end position="253"/>
    </location>
</feature>
<evidence type="ECO:0000259" key="9">
    <source>
        <dbReference type="PROSITE" id="PS51925"/>
    </source>
</evidence>
<dbReference type="Pfam" id="PF25980">
    <property type="entry name" value="NERD_plant"/>
    <property type="match status" value="1"/>
</dbReference>
<dbReference type="PROSITE" id="PS51925">
    <property type="entry name" value="SWIB_MDM2"/>
    <property type="match status" value="1"/>
</dbReference>
<keyword evidence="3 4" id="KW-0862">Zinc</keyword>
<dbReference type="InterPro" id="IPR019835">
    <property type="entry name" value="SWIB_domain"/>
</dbReference>
<dbReference type="Gene3D" id="1.10.245.10">
    <property type="entry name" value="SWIB/MDM2 domain"/>
    <property type="match status" value="1"/>
</dbReference>
<name>A0AAD3XFH9_NEPGR</name>
<dbReference type="Proteomes" id="UP001279734">
    <property type="component" value="Unassembled WGS sequence"/>
</dbReference>
<dbReference type="SUPFAM" id="SSF159042">
    <property type="entry name" value="Plus3-like"/>
    <property type="match status" value="1"/>
</dbReference>
<dbReference type="Gene3D" id="3.30.1490.40">
    <property type="match status" value="1"/>
</dbReference>
<evidence type="ECO:0000256" key="2">
    <source>
        <dbReference type="ARBA" id="ARBA00022771"/>
    </source>
</evidence>
<proteinExistence type="predicted"/>
<dbReference type="InterPro" id="IPR003121">
    <property type="entry name" value="SWIB_MDM2_domain"/>
</dbReference>
<feature type="region of interest" description="Disordered" evidence="5">
    <location>
        <begin position="483"/>
        <end position="544"/>
    </location>
</feature>
<dbReference type="SUPFAM" id="SSF55277">
    <property type="entry name" value="GYF domain"/>
    <property type="match status" value="1"/>
</dbReference>
<dbReference type="PANTHER" id="PTHR46695">
    <property type="entry name" value="ZINC FINGER CCCH DOMAIN-CONTAINING PROTEIN 44-RELATED"/>
    <property type="match status" value="1"/>
</dbReference>
<feature type="region of interest" description="Disordered" evidence="5">
    <location>
        <begin position="138"/>
        <end position="161"/>
    </location>
</feature>
<dbReference type="GO" id="GO:0008270">
    <property type="term" value="F:zinc ion binding"/>
    <property type="evidence" value="ECO:0007669"/>
    <property type="project" value="UniProtKB-KW"/>
</dbReference>
<dbReference type="CDD" id="cd10567">
    <property type="entry name" value="SWIB-MDM2_like"/>
    <property type="match status" value="1"/>
</dbReference>
<evidence type="ECO:0000313" key="11">
    <source>
        <dbReference type="Proteomes" id="UP001279734"/>
    </source>
</evidence>
<feature type="region of interest" description="Disordered" evidence="5">
    <location>
        <begin position="1087"/>
        <end position="1108"/>
    </location>
</feature>
<dbReference type="InterPro" id="IPR004343">
    <property type="entry name" value="Plus-3_dom"/>
</dbReference>
<dbReference type="AlphaFoldDB" id="A0AAD3XFH9"/>
<gene>
    <name evidence="10" type="ORF">Nepgr_004629</name>
</gene>
<dbReference type="Gene3D" id="3.90.70.200">
    <property type="entry name" value="Plus-3 domain"/>
    <property type="match status" value="1"/>
</dbReference>
<keyword evidence="11" id="KW-1185">Reference proteome</keyword>
<dbReference type="EMBL" id="BSYO01000004">
    <property type="protein sequence ID" value="GMH02790.1"/>
    <property type="molecule type" value="Genomic_DNA"/>
</dbReference>
<feature type="zinc finger region" description="C3H1-type" evidence="4">
    <location>
        <begin position="1112"/>
        <end position="1139"/>
    </location>
</feature>
<feature type="compositionally biased region" description="Polar residues" evidence="5">
    <location>
        <begin position="532"/>
        <end position="544"/>
    </location>
</feature>
<dbReference type="Pfam" id="PF03126">
    <property type="entry name" value="Plus-3"/>
    <property type="match status" value="1"/>
</dbReference>
<dbReference type="InterPro" id="IPR035445">
    <property type="entry name" value="GYF-like_dom_sf"/>
</dbReference>
<dbReference type="InterPro" id="IPR036855">
    <property type="entry name" value="Znf_CCCH_sf"/>
</dbReference>
<evidence type="ECO:0000259" key="7">
    <source>
        <dbReference type="PROSITE" id="PS50829"/>
    </source>
</evidence>
<dbReference type="SMART" id="SM00356">
    <property type="entry name" value="ZnF_C3H1"/>
    <property type="match status" value="1"/>
</dbReference>
<dbReference type="PROSITE" id="PS50103">
    <property type="entry name" value="ZF_C3H1"/>
    <property type="match status" value="1"/>
</dbReference>
<dbReference type="Pfam" id="PF02201">
    <property type="entry name" value="SWIB"/>
    <property type="match status" value="1"/>
</dbReference>
<feature type="compositionally biased region" description="Basic and acidic residues" evidence="5">
    <location>
        <begin position="483"/>
        <end position="495"/>
    </location>
</feature>
<dbReference type="PANTHER" id="PTHR46695:SF5">
    <property type="entry name" value="RNA POLYMERASE-ASSOCIATED PROTEIN RTF1 HOMOLOG"/>
    <property type="match status" value="1"/>
</dbReference>
<evidence type="ECO:0000256" key="4">
    <source>
        <dbReference type="PROSITE-ProRule" id="PRU00723"/>
    </source>
</evidence>
<feature type="compositionally biased region" description="Polar residues" evidence="5">
    <location>
        <begin position="595"/>
        <end position="606"/>
    </location>
</feature>
<dbReference type="PROSITE" id="PS50829">
    <property type="entry name" value="GYF"/>
    <property type="match status" value="1"/>
</dbReference>
<feature type="domain" description="Plus3" evidence="8">
    <location>
        <begin position="312"/>
        <end position="444"/>
    </location>
</feature>
<evidence type="ECO:0000256" key="3">
    <source>
        <dbReference type="ARBA" id="ARBA00022833"/>
    </source>
</evidence>
<dbReference type="GO" id="GO:0003677">
    <property type="term" value="F:DNA binding"/>
    <property type="evidence" value="ECO:0007669"/>
    <property type="project" value="InterPro"/>
</dbReference>
<dbReference type="FunFam" id="3.90.70.200:FF:000002">
    <property type="entry name" value="Zinc finger CCCH domain-containing protein 19"/>
    <property type="match status" value="1"/>
</dbReference>
<feature type="region of interest" description="Disordered" evidence="5">
    <location>
        <begin position="581"/>
        <end position="606"/>
    </location>
</feature>
<feature type="compositionally biased region" description="Basic and acidic residues" evidence="5">
    <location>
        <begin position="509"/>
        <end position="522"/>
    </location>
</feature>
<dbReference type="InterPro" id="IPR036885">
    <property type="entry name" value="SWIB_MDM2_dom_sf"/>
</dbReference>
<sequence length="1139" mass="124668">MAIFYDDSQWEYLFKDYWMEQKEKLSLTSEEIARAKNPWKGFNVDDKQETPAEMHEVNNEAGYGSDSSYGNVGAINSKRKKTKKWVKSSAKKVNSDMDSSAGMLYASNTKRKAKRQLRPLSEEAVSDSHNSIRNRCKFVSQRTKSRKLSKPHTNEGGLASQTEAAEGVFPQGGTEWASKELLEFVKHMKNGDKSVLSQFDVQELLLEYIKRSKLRDPHRRSQIVCDSMLEKLFGKPRVGHFEMLKLLESHFLVKEDSQADDNQGSVVDTEVSQLDVDENNDSLMDAGRYRGRKTRKKGDERGFQSNLDDYAAIDMHNINLIYLRRNLMEALMESERFEDEVVGSFVRIRISGSGQKQDIYRLVQVVGTGKVAVPYKIGKRTTDITLEILNLDKTELISIDTISNQEFIEDECKRLRQSIKCGLISRLTVGDVLEKAKELHEVRVTDWLEAEIVRLRHLCDRASDLGQCVERLQLLKKPEERQRRLDEIPDVHADLNMDPSYDSEDESETDNKKQESEMRQRETGSFGRVRDQFSSPKGGSALNDSSWSAAARLLNVDWESSRSLSGQGFSSWREDASVAGEISGNQRDQGERGILQSNSWDKPTTSADFIPAQQAEYTGARINVSPPATSETPLPLPAKAATVVAAVAAQVDAKIDEAEKLWHYRDPSGKVQGAFSMAQLRKWCNTGYFPASLKIWRTAESEDDSILLTKALAGRFHQEPSLSSAGTSDTQRTQASHLLLAKAAAPPDVSSEGGAAVSCLSVTSRFSANVCGSDTGGKYDLSNLPSPTPTPSTTDRIRKQSRWSPAFVPPQMSSSGVETGQLKRGNEVLPPSDTVSSTPPPPMRDYSGNPVSTNAQQISSQSTQPDESTRLQVTAQPLLPLDAATASTNPGQAVSNMAQSGAAQNHPVYDWGSGYMARPEMINHSQISGNSHGWGSGGLPNNPHPMAAQQPTAYSYWANAPVNNLPQSYGQGQFAGQVNLAAPNFASMPSPNPWRPAVWGTTATENQAVPSLISPWVPVPGNPNMGWGGMAPAAAVVLPPGAPSSGVAVGQPPAAPGLLPSSGNMSWPATGVTNEGWVAPAGNPGMWGSEQNHSGGHWNNQPSVGGAGLPNPKGRLVCRFHENGHCKKGSSCDYLHTLR</sequence>
<organism evidence="10 11">
    <name type="scientific">Nepenthes gracilis</name>
    <name type="common">Slender pitcher plant</name>
    <dbReference type="NCBI Taxonomy" id="150966"/>
    <lineage>
        <taxon>Eukaryota</taxon>
        <taxon>Viridiplantae</taxon>
        <taxon>Streptophyta</taxon>
        <taxon>Embryophyta</taxon>
        <taxon>Tracheophyta</taxon>
        <taxon>Spermatophyta</taxon>
        <taxon>Magnoliopsida</taxon>
        <taxon>eudicotyledons</taxon>
        <taxon>Gunneridae</taxon>
        <taxon>Pentapetalae</taxon>
        <taxon>Caryophyllales</taxon>
        <taxon>Nepenthaceae</taxon>
        <taxon>Nepenthes</taxon>
    </lineage>
</organism>
<feature type="domain" description="C3H1-type" evidence="6">
    <location>
        <begin position="1112"/>
        <end position="1139"/>
    </location>
</feature>
<dbReference type="InterPro" id="IPR036128">
    <property type="entry name" value="Plus3-like_sf"/>
</dbReference>
<feature type="compositionally biased region" description="Polar residues" evidence="5">
    <location>
        <begin position="849"/>
        <end position="869"/>
    </location>
</feature>
<protein>
    <submittedName>
        <fullName evidence="10">Uncharacterized protein</fullName>
    </submittedName>
</protein>
<dbReference type="PROSITE" id="PS51360">
    <property type="entry name" value="PLUS3"/>
    <property type="match status" value="1"/>
</dbReference>
<dbReference type="SMART" id="SM00151">
    <property type="entry name" value="SWIB"/>
    <property type="match status" value="1"/>
</dbReference>